<evidence type="ECO:0000313" key="2">
    <source>
        <dbReference type="Proteomes" id="UP000694892"/>
    </source>
</evidence>
<protein>
    <submittedName>
        <fullName evidence="1">Uncharacterized protein</fullName>
    </submittedName>
</protein>
<organism evidence="1 2">
    <name type="scientific">Xenopus laevis</name>
    <name type="common">African clawed frog</name>
    <dbReference type="NCBI Taxonomy" id="8355"/>
    <lineage>
        <taxon>Eukaryota</taxon>
        <taxon>Metazoa</taxon>
        <taxon>Chordata</taxon>
        <taxon>Craniata</taxon>
        <taxon>Vertebrata</taxon>
        <taxon>Euteleostomi</taxon>
        <taxon>Amphibia</taxon>
        <taxon>Batrachia</taxon>
        <taxon>Anura</taxon>
        <taxon>Pipoidea</taxon>
        <taxon>Pipidae</taxon>
        <taxon>Xenopodinae</taxon>
        <taxon>Xenopus</taxon>
        <taxon>Xenopus</taxon>
    </lineage>
</organism>
<proteinExistence type="predicted"/>
<dbReference type="Proteomes" id="UP000694892">
    <property type="component" value="Chromosome 4L"/>
</dbReference>
<sequence length="70" mass="7615">MGVHFSHWRTCSMASNLQLGSMGALVHLIVEGCQDNGGLRVYKSILISDHKSSGPSINCCCLPIFLHMVI</sequence>
<name>A0A974D3Z7_XENLA</name>
<dbReference type="AlphaFoldDB" id="A0A974D3Z7"/>
<gene>
    <name evidence="1" type="ORF">XELAEV_18022285mg</name>
</gene>
<evidence type="ECO:0000313" key="1">
    <source>
        <dbReference type="EMBL" id="OCT84145.1"/>
    </source>
</evidence>
<dbReference type="EMBL" id="CM004472">
    <property type="protein sequence ID" value="OCT84145.1"/>
    <property type="molecule type" value="Genomic_DNA"/>
</dbReference>
<accession>A0A974D3Z7</accession>
<reference evidence="2" key="1">
    <citation type="journal article" date="2016" name="Nature">
        <title>Genome evolution in the allotetraploid frog Xenopus laevis.</title>
        <authorList>
            <person name="Session A.M."/>
            <person name="Uno Y."/>
            <person name="Kwon T."/>
            <person name="Chapman J.A."/>
            <person name="Toyoda A."/>
            <person name="Takahashi S."/>
            <person name="Fukui A."/>
            <person name="Hikosaka A."/>
            <person name="Suzuki A."/>
            <person name="Kondo M."/>
            <person name="van Heeringen S.J."/>
            <person name="Quigley I."/>
            <person name="Heinz S."/>
            <person name="Ogino H."/>
            <person name="Ochi H."/>
            <person name="Hellsten U."/>
            <person name="Lyons J.B."/>
            <person name="Simakov O."/>
            <person name="Putnam N."/>
            <person name="Stites J."/>
            <person name="Kuroki Y."/>
            <person name="Tanaka T."/>
            <person name="Michiue T."/>
            <person name="Watanabe M."/>
            <person name="Bogdanovic O."/>
            <person name="Lister R."/>
            <person name="Georgiou G."/>
            <person name="Paranjpe S.S."/>
            <person name="van Kruijsbergen I."/>
            <person name="Shu S."/>
            <person name="Carlson J."/>
            <person name="Kinoshita T."/>
            <person name="Ohta Y."/>
            <person name="Mawaribuchi S."/>
            <person name="Jenkins J."/>
            <person name="Grimwood J."/>
            <person name="Schmutz J."/>
            <person name="Mitros T."/>
            <person name="Mozaffari S.V."/>
            <person name="Suzuki Y."/>
            <person name="Haramoto Y."/>
            <person name="Yamamoto T.S."/>
            <person name="Takagi C."/>
            <person name="Heald R."/>
            <person name="Miller K."/>
            <person name="Haudenschild C."/>
            <person name="Kitzman J."/>
            <person name="Nakayama T."/>
            <person name="Izutsu Y."/>
            <person name="Robert J."/>
            <person name="Fortriede J."/>
            <person name="Burns K."/>
            <person name="Lotay V."/>
            <person name="Karimi K."/>
            <person name="Yasuoka Y."/>
            <person name="Dichmann D.S."/>
            <person name="Flajnik M.F."/>
            <person name="Houston D.W."/>
            <person name="Shendure J."/>
            <person name="DuPasquier L."/>
            <person name="Vize P.D."/>
            <person name="Zorn A.M."/>
            <person name="Ito M."/>
            <person name="Marcotte E.M."/>
            <person name="Wallingford J.B."/>
            <person name="Ito Y."/>
            <person name="Asashima M."/>
            <person name="Ueno N."/>
            <person name="Matsuda Y."/>
            <person name="Veenstra G.J."/>
            <person name="Fujiyama A."/>
            <person name="Harland R.M."/>
            <person name="Taira M."/>
            <person name="Rokhsar D.S."/>
        </authorList>
    </citation>
    <scope>NUCLEOTIDE SEQUENCE [LARGE SCALE GENOMIC DNA]</scope>
    <source>
        <strain evidence="2">J</strain>
    </source>
</reference>